<dbReference type="Pfam" id="PF00155">
    <property type="entry name" value="Aminotran_1_2"/>
    <property type="match status" value="1"/>
</dbReference>
<dbReference type="GO" id="GO:0006520">
    <property type="term" value="P:amino acid metabolic process"/>
    <property type="evidence" value="ECO:0007669"/>
    <property type="project" value="InterPro"/>
</dbReference>
<dbReference type="Proteomes" id="UP000648239">
    <property type="component" value="Unassembled WGS sequence"/>
</dbReference>
<protein>
    <submittedName>
        <fullName evidence="7">Pyridoxal phosphate-dependent aminotransferase</fullName>
    </submittedName>
</protein>
<evidence type="ECO:0000313" key="8">
    <source>
        <dbReference type="Proteomes" id="UP000648239"/>
    </source>
</evidence>
<proteinExistence type="inferred from homology"/>
<dbReference type="Gene3D" id="3.40.640.10">
    <property type="entry name" value="Type I PLP-dependent aspartate aminotransferase-like (Major domain)"/>
    <property type="match status" value="1"/>
</dbReference>
<dbReference type="GO" id="GO:0030170">
    <property type="term" value="F:pyridoxal phosphate binding"/>
    <property type="evidence" value="ECO:0007669"/>
    <property type="project" value="InterPro"/>
</dbReference>
<evidence type="ECO:0000256" key="3">
    <source>
        <dbReference type="ARBA" id="ARBA00022576"/>
    </source>
</evidence>
<sequence length="386" mass="41478">MPQHPDTSGSVEKIQGSVFSSVAGILAEYSGELFRFQVGDTWMEPPEGCRMEDLTVAGYPGMHRYAPTRGLPGLVSSVAERVTSRSGLFTAPEEVLISAGATGGLAAVLGAILEPGEEVLVLAPYWPLVDGLVRTYRGHPVPVPFIGEVSDAVGAVAAVESRRTDRTAALYLSTPNNPTGRLIPREQLEALAEWARSSNLWLISDEVYEDYAFTGRHVYTRPLAPERTFSVHSFSKAFGMAGNRCGYVAGPAEVMEKLERVSTHNYYSTPTASQLAAARALEGAGDRWVDRARKLYREAGMSSSRILGVPAPEGSTFLFLDVADHAADHEGGLNGLLMELARNGVAVAPGPSFGPYPSHIRVCFTADPPDVMERGMEKLAGLLSRV</sequence>
<evidence type="ECO:0000256" key="4">
    <source>
        <dbReference type="ARBA" id="ARBA00022679"/>
    </source>
</evidence>
<evidence type="ECO:0000313" key="7">
    <source>
        <dbReference type="EMBL" id="MBD3867447.1"/>
    </source>
</evidence>
<keyword evidence="5" id="KW-0663">Pyridoxal phosphate</keyword>
<dbReference type="AlphaFoldDB" id="A0A8J6XRX7"/>
<dbReference type="GO" id="GO:0008483">
    <property type="term" value="F:transaminase activity"/>
    <property type="evidence" value="ECO:0007669"/>
    <property type="project" value="UniProtKB-KW"/>
</dbReference>
<reference evidence="7 8" key="1">
    <citation type="submission" date="2020-08" db="EMBL/GenBank/DDBJ databases">
        <title>Acidobacteriota in marine sediments use diverse sulfur dissimilation pathways.</title>
        <authorList>
            <person name="Wasmund K."/>
        </authorList>
    </citation>
    <scope>NUCLEOTIDE SEQUENCE [LARGE SCALE GENOMIC DNA]</scope>
    <source>
        <strain evidence="7">MAG AM4</strain>
    </source>
</reference>
<dbReference type="PANTHER" id="PTHR46383">
    <property type="entry name" value="ASPARTATE AMINOTRANSFERASE"/>
    <property type="match status" value="1"/>
</dbReference>
<evidence type="ECO:0000259" key="6">
    <source>
        <dbReference type="Pfam" id="PF00155"/>
    </source>
</evidence>
<gene>
    <name evidence="7" type="ORF">IFK94_04895</name>
</gene>
<evidence type="ECO:0000256" key="1">
    <source>
        <dbReference type="ARBA" id="ARBA00001933"/>
    </source>
</evidence>
<comment type="caution">
    <text evidence="7">The sequence shown here is derived from an EMBL/GenBank/DDBJ whole genome shotgun (WGS) entry which is preliminary data.</text>
</comment>
<dbReference type="PANTHER" id="PTHR46383:SF1">
    <property type="entry name" value="ASPARTATE AMINOTRANSFERASE"/>
    <property type="match status" value="1"/>
</dbReference>
<dbReference type="InterPro" id="IPR004839">
    <property type="entry name" value="Aminotransferase_I/II_large"/>
</dbReference>
<dbReference type="InterPro" id="IPR050596">
    <property type="entry name" value="AspAT/PAT-like"/>
</dbReference>
<feature type="domain" description="Aminotransferase class I/classII large" evidence="6">
    <location>
        <begin position="61"/>
        <end position="378"/>
    </location>
</feature>
<organism evidence="7 8">
    <name type="scientific">Candidatus Polarisedimenticola svalbardensis</name>
    <dbReference type="NCBI Taxonomy" id="2886004"/>
    <lineage>
        <taxon>Bacteria</taxon>
        <taxon>Pseudomonadati</taxon>
        <taxon>Acidobacteriota</taxon>
        <taxon>Candidatus Polarisedimenticolia</taxon>
        <taxon>Candidatus Polarisedimenticolales</taxon>
        <taxon>Candidatus Polarisedimenticolaceae</taxon>
        <taxon>Candidatus Polarisedimenticola</taxon>
    </lineage>
</organism>
<comment type="cofactor">
    <cofactor evidence="1">
        <name>pyridoxal 5'-phosphate</name>
        <dbReference type="ChEBI" id="CHEBI:597326"/>
    </cofactor>
</comment>
<evidence type="ECO:0000256" key="2">
    <source>
        <dbReference type="ARBA" id="ARBA00007441"/>
    </source>
</evidence>
<keyword evidence="4" id="KW-0808">Transferase</keyword>
<dbReference type="SUPFAM" id="SSF53383">
    <property type="entry name" value="PLP-dependent transferases"/>
    <property type="match status" value="1"/>
</dbReference>
<dbReference type="InterPro" id="IPR015421">
    <property type="entry name" value="PyrdxlP-dep_Trfase_major"/>
</dbReference>
<keyword evidence="3 7" id="KW-0032">Aminotransferase</keyword>
<dbReference type="InterPro" id="IPR015424">
    <property type="entry name" value="PyrdxlP-dep_Trfase"/>
</dbReference>
<name>A0A8J6XRX7_9BACT</name>
<accession>A0A8J6XRX7</accession>
<evidence type="ECO:0000256" key="5">
    <source>
        <dbReference type="ARBA" id="ARBA00022898"/>
    </source>
</evidence>
<comment type="similarity">
    <text evidence="2">Belongs to the class-I pyridoxal-phosphate-dependent aminotransferase family.</text>
</comment>
<dbReference type="CDD" id="cd00609">
    <property type="entry name" value="AAT_like"/>
    <property type="match status" value="1"/>
</dbReference>
<dbReference type="EMBL" id="JACXWD010000010">
    <property type="protein sequence ID" value="MBD3867447.1"/>
    <property type="molecule type" value="Genomic_DNA"/>
</dbReference>